<evidence type="ECO:0000256" key="12">
    <source>
        <dbReference type="ARBA" id="ARBA00022989"/>
    </source>
</evidence>
<comment type="function">
    <text evidence="14 19">Joins adenosylcobinamide-GDP and alpha-ribazole to generate adenosylcobalamin (Ado-cobalamin). Also synthesizes adenosylcobalamin 5'-phosphate from adenosylcobinamide-GDP and alpha-ribazole 5'-phosphate.</text>
</comment>
<comment type="catalytic activity">
    <reaction evidence="18 19">
        <text>alpha-ribazole 5'-phosphate + adenosylcob(III)inamide-GDP = adenosylcob(III)alamin 5'-phosphate + GMP + H(+)</text>
        <dbReference type="Rhea" id="RHEA:23560"/>
        <dbReference type="ChEBI" id="CHEBI:15378"/>
        <dbReference type="ChEBI" id="CHEBI:57918"/>
        <dbReference type="ChEBI" id="CHEBI:58115"/>
        <dbReference type="ChEBI" id="CHEBI:60487"/>
        <dbReference type="ChEBI" id="CHEBI:60493"/>
        <dbReference type="EC" id="2.7.8.26"/>
    </reaction>
</comment>
<evidence type="ECO:0000256" key="2">
    <source>
        <dbReference type="ARBA" id="ARBA00004651"/>
    </source>
</evidence>
<keyword evidence="9 19" id="KW-0808">Transferase</keyword>
<keyword evidence="21" id="KW-1185">Reference proteome</keyword>
<evidence type="ECO:0000256" key="18">
    <source>
        <dbReference type="ARBA" id="ARBA00049504"/>
    </source>
</evidence>
<evidence type="ECO:0000256" key="6">
    <source>
        <dbReference type="ARBA" id="ARBA00015850"/>
    </source>
</evidence>
<feature type="transmembrane region" description="Helical" evidence="19">
    <location>
        <begin position="40"/>
        <end position="60"/>
    </location>
</feature>
<keyword evidence="7 19" id="KW-1003">Cell membrane</keyword>
<dbReference type="Proteomes" id="UP000678895">
    <property type="component" value="Unassembled WGS sequence"/>
</dbReference>
<comment type="caution">
    <text evidence="20">The sequence shown here is derived from an EMBL/GenBank/DDBJ whole genome shotgun (WGS) entry which is preliminary data.</text>
</comment>
<protein>
    <recommendedName>
        <fullName evidence="6 19">Adenosylcobinamide-GDP ribazoletransferase</fullName>
        <ecNumber evidence="5 19">2.7.8.26</ecNumber>
    </recommendedName>
    <alternativeName>
        <fullName evidence="16 19">Cobalamin synthase</fullName>
    </alternativeName>
    <alternativeName>
        <fullName evidence="15 19">Cobalamin-5'-phosphate synthase</fullName>
    </alternativeName>
</protein>
<feature type="transmembrane region" description="Helical" evidence="19">
    <location>
        <begin position="66"/>
        <end position="89"/>
    </location>
</feature>
<evidence type="ECO:0000256" key="3">
    <source>
        <dbReference type="ARBA" id="ARBA00004663"/>
    </source>
</evidence>
<dbReference type="EMBL" id="BORS01000029">
    <property type="protein sequence ID" value="GIO45061.1"/>
    <property type="molecule type" value="Genomic_DNA"/>
</dbReference>
<dbReference type="GO" id="GO:0005886">
    <property type="term" value="C:plasma membrane"/>
    <property type="evidence" value="ECO:0007669"/>
    <property type="project" value="UniProtKB-SubCell"/>
</dbReference>
<name>A0A919Y6K9_9BACL</name>
<evidence type="ECO:0000256" key="8">
    <source>
        <dbReference type="ARBA" id="ARBA00022573"/>
    </source>
</evidence>
<evidence type="ECO:0000256" key="4">
    <source>
        <dbReference type="ARBA" id="ARBA00010561"/>
    </source>
</evidence>
<comment type="similarity">
    <text evidence="4 19">Belongs to the CobS family.</text>
</comment>
<evidence type="ECO:0000256" key="19">
    <source>
        <dbReference type="HAMAP-Rule" id="MF_00719"/>
    </source>
</evidence>
<comment type="catalytic activity">
    <reaction evidence="17 19">
        <text>alpha-ribazole + adenosylcob(III)inamide-GDP = adenosylcob(III)alamin + GMP + H(+)</text>
        <dbReference type="Rhea" id="RHEA:16049"/>
        <dbReference type="ChEBI" id="CHEBI:10329"/>
        <dbReference type="ChEBI" id="CHEBI:15378"/>
        <dbReference type="ChEBI" id="CHEBI:18408"/>
        <dbReference type="ChEBI" id="CHEBI:58115"/>
        <dbReference type="ChEBI" id="CHEBI:60487"/>
        <dbReference type="EC" id="2.7.8.26"/>
    </reaction>
</comment>
<feature type="transmembrane region" description="Helical" evidence="19">
    <location>
        <begin position="186"/>
        <end position="210"/>
    </location>
</feature>
<dbReference type="InterPro" id="IPR003805">
    <property type="entry name" value="CobS"/>
</dbReference>
<keyword evidence="11 19" id="KW-0460">Magnesium</keyword>
<gene>
    <name evidence="19 20" type="primary">cobS</name>
    <name evidence="20" type="ORF">J41TS4_48190</name>
</gene>
<dbReference type="RefSeq" id="WP_301630864.1">
    <property type="nucleotide sequence ID" value="NZ_BORS01000029.1"/>
</dbReference>
<evidence type="ECO:0000256" key="16">
    <source>
        <dbReference type="ARBA" id="ARBA00032853"/>
    </source>
</evidence>
<evidence type="ECO:0000256" key="13">
    <source>
        <dbReference type="ARBA" id="ARBA00023136"/>
    </source>
</evidence>
<evidence type="ECO:0000256" key="5">
    <source>
        <dbReference type="ARBA" id="ARBA00013200"/>
    </source>
</evidence>
<reference evidence="20" key="1">
    <citation type="submission" date="2021-03" db="EMBL/GenBank/DDBJ databases">
        <title>Antimicrobial resistance genes in bacteria isolated from Japanese honey, and their potential for conferring macrolide and lincosamide resistance in the American foulbrood pathogen Paenibacillus larvae.</title>
        <authorList>
            <person name="Okamoto M."/>
            <person name="Kumagai M."/>
            <person name="Kanamori H."/>
            <person name="Takamatsu D."/>
        </authorList>
    </citation>
    <scope>NUCLEOTIDE SEQUENCE</scope>
    <source>
        <strain evidence="20">J41TS4</strain>
    </source>
</reference>
<keyword evidence="12 19" id="KW-1133">Transmembrane helix</keyword>
<evidence type="ECO:0000313" key="21">
    <source>
        <dbReference type="Proteomes" id="UP000678895"/>
    </source>
</evidence>
<evidence type="ECO:0000256" key="17">
    <source>
        <dbReference type="ARBA" id="ARBA00048623"/>
    </source>
</evidence>
<evidence type="ECO:0000256" key="7">
    <source>
        <dbReference type="ARBA" id="ARBA00022475"/>
    </source>
</evidence>
<keyword evidence="13 19" id="KW-0472">Membrane</keyword>
<comment type="subcellular location">
    <subcellularLocation>
        <location evidence="2 19">Cell membrane</location>
        <topology evidence="2 19">Multi-pass membrane protein</topology>
    </subcellularLocation>
</comment>
<feature type="transmembrane region" description="Helical" evidence="19">
    <location>
        <begin position="110"/>
        <end position="128"/>
    </location>
</feature>
<evidence type="ECO:0000313" key="20">
    <source>
        <dbReference type="EMBL" id="GIO45061.1"/>
    </source>
</evidence>
<comment type="pathway">
    <text evidence="3 19">Cofactor biosynthesis; adenosylcobalamin biosynthesis; adenosylcobalamin from cob(II)yrinate a,c-diamide: step 7/7.</text>
</comment>
<evidence type="ECO:0000256" key="15">
    <source>
        <dbReference type="ARBA" id="ARBA00032605"/>
    </source>
</evidence>
<proteinExistence type="inferred from homology"/>
<dbReference type="EC" id="2.7.8.26" evidence="5 19"/>
<dbReference type="Pfam" id="PF02654">
    <property type="entry name" value="CobS"/>
    <property type="match status" value="1"/>
</dbReference>
<evidence type="ECO:0000256" key="9">
    <source>
        <dbReference type="ARBA" id="ARBA00022679"/>
    </source>
</evidence>
<keyword evidence="8 19" id="KW-0169">Cobalamin biosynthesis</keyword>
<keyword evidence="10 19" id="KW-0812">Transmembrane</keyword>
<dbReference type="GO" id="GO:0051073">
    <property type="term" value="F:adenosylcobinamide-GDP ribazoletransferase activity"/>
    <property type="evidence" value="ECO:0007669"/>
    <property type="project" value="UniProtKB-UniRule"/>
</dbReference>
<dbReference type="HAMAP" id="MF_00719">
    <property type="entry name" value="CobS"/>
    <property type="match status" value="1"/>
</dbReference>
<dbReference type="GO" id="GO:0009236">
    <property type="term" value="P:cobalamin biosynthetic process"/>
    <property type="evidence" value="ECO:0007669"/>
    <property type="project" value="UniProtKB-UniRule"/>
</dbReference>
<dbReference type="PANTHER" id="PTHR34148:SF1">
    <property type="entry name" value="ADENOSYLCOBINAMIDE-GDP RIBAZOLETRANSFERASE"/>
    <property type="match status" value="1"/>
</dbReference>
<accession>A0A919Y6K9</accession>
<dbReference type="GO" id="GO:0008818">
    <property type="term" value="F:cobalamin 5'-phosphate synthase activity"/>
    <property type="evidence" value="ECO:0007669"/>
    <property type="project" value="UniProtKB-UniRule"/>
</dbReference>
<comment type="cofactor">
    <cofactor evidence="1 19">
        <name>Mg(2+)</name>
        <dbReference type="ChEBI" id="CHEBI:18420"/>
    </cofactor>
</comment>
<organism evidence="20 21">
    <name type="scientific">Paenibacillus apis</name>
    <dbReference type="NCBI Taxonomy" id="1792174"/>
    <lineage>
        <taxon>Bacteria</taxon>
        <taxon>Bacillati</taxon>
        <taxon>Bacillota</taxon>
        <taxon>Bacilli</taxon>
        <taxon>Bacillales</taxon>
        <taxon>Paenibacillaceae</taxon>
        <taxon>Paenibacillus</taxon>
    </lineage>
</organism>
<sequence length="270" mass="28697">MRQTVQPLQAAFQFLTRFPVKAELDFTPELLRASTRHYPLVGAVIGVSICAAALLASWLLPPLPAAVISLIIWVWLTGGLHLDGWMDCADALLSYRPREKMLEIMKDSRVGAMGVLACVLLLMLKAALLSSLIAAGQLAISCALLTVPVWSRWFMVYAMSKWPSARDGEGLAAKFGGLNASNAQSAAVSAILITFLGMTIPLLVFGVTIGLPAASYGIYFFAAPLLTLAAGVYAGSRVNKKLGGLTGDVYGALNEGLECLLLLAAVILFL</sequence>
<dbReference type="PANTHER" id="PTHR34148">
    <property type="entry name" value="ADENOSYLCOBINAMIDE-GDP RIBAZOLETRANSFERASE"/>
    <property type="match status" value="1"/>
</dbReference>
<dbReference type="NCBIfam" id="TIGR00317">
    <property type="entry name" value="cobS"/>
    <property type="match status" value="1"/>
</dbReference>
<evidence type="ECO:0000256" key="1">
    <source>
        <dbReference type="ARBA" id="ARBA00001946"/>
    </source>
</evidence>
<evidence type="ECO:0000256" key="10">
    <source>
        <dbReference type="ARBA" id="ARBA00022692"/>
    </source>
</evidence>
<feature type="transmembrane region" description="Helical" evidence="19">
    <location>
        <begin position="134"/>
        <end position="154"/>
    </location>
</feature>
<evidence type="ECO:0000256" key="14">
    <source>
        <dbReference type="ARBA" id="ARBA00025228"/>
    </source>
</evidence>
<dbReference type="AlphaFoldDB" id="A0A919Y6K9"/>
<feature type="transmembrane region" description="Helical" evidence="19">
    <location>
        <begin position="216"/>
        <end position="235"/>
    </location>
</feature>
<evidence type="ECO:0000256" key="11">
    <source>
        <dbReference type="ARBA" id="ARBA00022842"/>
    </source>
</evidence>